<dbReference type="RefSeq" id="WP_186887567.1">
    <property type="nucleotide sequence ID" value="NZ_JACONZ010000002.1"/>
</dbReference>
<comment type="caution">
    <text evidence="2">The sequence shown here is derived from an EMBL/GenBank/DDBJ whole genome shotgun (WGS) entry which is preliminary data.</text>
</comment>
<protein>
    <submittedName>
        <fullName evidence="2">VOC family protein</fullName>
    </submittedName>
</protein>
<proteinExistence type="predicted"/>
<dbReference type="InterPro" id="IPR037523">
    <property type="entry name" value="VOC_core"/>
</dbReference>
<evidence type="ECO:0000313" key="3">
    <source>
        <dbReference type="Proteomes" id="UP000659630"/>
    </source>
</evidence>
<dbReference type="Proteomes" id="UP000659630">
    <property type="component" value="Unassembled WGS sequence"/>
</dbReference>
<dbReference type="AlphaFoldDB" id="A0A923IAC9"/>
<dbReference type="PROSITE" id="PS51819">
    <property type="entry name" value="VOC"/>
    <property type="match status" value="1"/>
</dbReference>
<accession>A0A923IAC9</accession>
<feature type="domain" description="VOC" evidence="1">
    <location>
        <begin position="7"/>
        <end position="138"/>
    </location>
</feature>
<sequence length="152" mass="17474">MAIKFTGIGHIALRCKDYAAMEKFYTETMGFKKAFDLIDENNEAWITYFRVAPGQYIELFPGVKSCPNDHYTGDNAQIDRSHFHACFEIDDRRRMIADLEGEKGLPVGRTPDDTVGLCRSYCQFVHDPEGNEWELMEFTENSLQLVCDDEKA</sequence>
<dbReference type="Gene3D" id="3.10.180.10">
    <property type="entry name" value="2,3-Dihydroxybiphenyl 1,2-Dioxygenase, domain 1"/>
    <property type="match status" value="1"/>
</dbReference>
<dbReference type="SUPFAM" id="SSF54593">
    <property type="entry name" value="Glyoxalase/Bleomycin resistance protein/Dihydroxybiphenyl dioxygenase"/>
    <property type="match status" value="1"/>
</dbReference>
<reference evidence="2" key="1">
    <citation type="submission" date="2020-08" db="EMBL/GenBank/DDBJ databases">
        <title>Genome public.</title>
        <authorList>
            <person name="Liu C."/>
            <person name="Sun Q."/>
        </authorList>
    </citation>
    <scope>NUCLEOTIDE SEQUENCE</scope>
    <source>
        <strain evidence="2">BX8</strain>
    </source>
</reference>
<dbReference type="Pfam" id="PF00903">
    <property type="entry name" value="Glyoxalase"/>
    <property type="match status" value="1"/>
</dbReference>
<keyword evidence="3" id="KW-1185">Reference proteome</keyword>
<name>A0A923IAC9_9FIRM</name>
<dbReference type="EMBL" id="JACONZ010000002">
    <property type="protein sequence ID" value="MBC5581203.1"/>
    <property type="molecule type" value="Genomic_DNA"/>
</dbReference>
<gene>
    <name evidence="2" type="ORF">H8S23_06755</name>
</gene>
<dbReference type="InterPro" id="IPR004360">
    <property type="entry name" value="Glyas_Fos-R_dOase_dom"/>
</dbReference>
<evidence type="ECO:0000259" key="1">
    <source>
        <dbReference type="PROSITE" id="PS51819"/>
    </source>
</evidence>
<evidence type="ECO:0000313" key="2">
    <source>
        <dbReference type="EMBL" id="MBC5581203.1"/>
    </source>
</evidence>
<dbReference type="PANTHER" id="PTHR21366:SF31">
    <property type="entry name" value="METALLOTHIOL TRANSFERASE FOSB"/>
    <property type="match status" value="1"/>
</dbReference>
<dbReference type="CDD" id="cd06587">
    <property type="entry name" value="VOC"/>
    <property type="match status" value="1"/>
</dbReference>
<dbReference type="InterPro" id="IPR029068">
    <property type="entry name" value="Glyas_Bleomycin-R_OHBP_Dase"/>
</dbReference>
<dbReference type="InterPro" id="IPR050383">
    <property type="entry name" value="GlyoxalaseI/FosfomycinResist"/>
</dbReference>
<organism evidence="2 3">
    <name type="scientific">Anaerofilum hominis</name>
    <dbReference type="NCBI Taxonomy" id="2763016"/>
    <lineage>
        <taxon>Bacteria</taxon>
        <taxon>Bacillati</taxon>
        <taxon>Bacillota</taxon>
        <taxon>Clostridia</taxon>
        <taxon>Eubacteriales</taxon>
        <taxon>Oscillospiraceae</taxon>
        <taxon>Anaerofilum</taxon>
    </lineage>
</organism>
<dbReference type="PANTHER" id="PTHR21366">
    <property type="entry name" value="GLYOXALASE FAMILY PROTEIN"/>
    <property type="match status" value="1"/>
</dbReference>